<dbReference type="EMBL" id="CP020370">
    <property type="protein sequence ID" value="AUB82498.1"/>
    <property type="molecule type" value="Genomic_DNA"/>
</dbReference>
<proteinExistence type="predicted"/>
<organism evidence="1 2">
    <name type="scientific">Candidatus Thiodictyon syntrophicum</name>
    <dbReference type="NCBI Taxonomy" id="1166950"/>
    <lineage>
        <taxon>Bacteria</taxon>
        <taxon>Pseudomonadati</taxon>
        <taxon>Pseudomonadota</taxon>
        <taxon>Gammaproteobacteria</taxon>
        <taxon>Chromatiales</taxon>
        <taxon>Chromatiaceae</taxon>
        <taxon>Thiodictyon</taxon>
    </lineage>
</organism>
<evidence type="ECO:0000313" key="2">
    <source>
        <dbReference type="Proteomes" id="UP000232638"/>
    </source>
</evidence>
<dbReference type="RefSeq" id="WP_100920224.1">
    <property type="nucleotide sequence ID" value="NZ_CP020370.1"/>
</dbReference>
<dbReference type="OrthoDB" id="7063921at2"/>
<accession>A0A2K8UA92</accession>
<evidence type="ECO:0000313" key="1">
    <source>
        <dbReference type="EMBL" id="AUB82498.1"/>
    </source>
</evidence>
<keyword evidence="2" id="KW-1185">Reference proteome</keyword>
<sequence>MKYRFFQIPVQEPDAQTEDLNRLLGQYRTLSVDRHLVAGRRRVRCADHPRAAPPLLVPRGPSSRVVIGRGGCSGPHSGPYGP</sequence>
<gene>
    <name evidence="1" type="ORF">THSYN_17135</name>
</gene>
<dbReference type="KEGG" id="tsy:THSYN_17135"/>
<reference evidence="1 2" key="1">
    <citation type="submission" date="2017-03" db="EMBL/GenBank/DDBJ databases">
        <title>Complete genome sequence of Candidatus 'Thiodictyon syntrophicum' sp. nov. strain Cad16T, a photolithoautotroph purple sulfur bacterium isolated from an alpine meromictic lake.</title>
        <authorList>
            <person name="Luedin S.M."/>
            <person name="Pothier J.F."/>
            <person name="Danza F."/>
            <person name="Storelli N."/>
            <person name="Wittwer M."/>
            <person name="Tonolla M."/>
        </authorList>
    </citation>
    <scope>NUCLEOTIDE SEQUENCE [LARGE SCALE GENOMIC DNA]</scope>
    <source>
        <strain evidence="1 2">Cad16T</strain>
    </source>
</reference>
<name>A0A2K8UA92_9GAMM</name>
<dbReference type="AlphaFoldDB" id="A0A2K8UA92"/>
<dbReference type="Proteomes" id="UP000232638">
    <property type="component" value="Chromosome"/>
</dbReference>
<protein>
    <submittedName>
        <fullName evidence="1">Uncharacterized protein</fullName>
    </submittedName>
</protein>